<dbReference type="PANTHER" id="PTHR20961:SF124">
    <property type="entry name" value="GLYCOSYLTRANSFERASE"/>
    <property type="match status" value="1"/>
</dbReference>
<proteinExistence type="predicted"/>
<organism evidence="5 6">
    <name type="scientific">Haloplanus rallus</name>
    <dbReference type="NCBI Taxonomy" id="1816183"/>
    <lineage>
        <taxon>Archaea</taxon>
        <taxon>Methanobacteriati</taxon>
        <taxon>Methanobacteriota</taxon>
        <taxon>Stenosarchaea group</taxon>
        <taxon>Halobacteria</taxon>
        <taxon>Halobacteriales</taxon>
        <taxon>Haloferacaceae</taxon>
        <taxon>Haloplanus</taxon>
    </lineage>
</organism>
<sequence>MPYRHELSRISGLFIMNKYKMHSMFESRITAVERFRRAREIYREDGIHTLSNKTKRYLARNITDSLVEKYVMPDYHQYLIRSEDLKNQATQVWDLNYNGGLTIQEQRDLIPFSNDRKLQFRNLPTYTFDDPFVAELQDAYLVGEIPLALTTEGKIISDTIYFNADCKVGKKRIQRRIKSAMNASPLQMGKTLKTDSVRYNPPKISIASLVYTSYNNFCLWMERELPKLRGIERYEEETGENVKLIIPNSAPKYVYEALDILGRDNYMEWDGESLSIERLIVPSYPQPYPATLKWLRKNLQPNDMQSPVNADWIYISRQQSKGRKVVNFDEINQVLDEFGVEEVSLENMNLQEQISTFQQVDGIIGPHGAGLVGMIWTKNLCVIEIFNEMINAPFYILAHILDHDYEALLGKGIGDIRRNQNIVLNKYELRSILKESVDNTSSK</sequence>
<evidence type="ECO:0000259" key="4">
    <source>
        <dbReference type="Pfam" id="PF04577"/>
    </source>
</evidence>
<keyword evidence="3" id="KW-0325">Glycoprotein</keyword>
<evidence type="ECO:0000256" key="2">
    <source>
        <dbReference type="ARBA" id="ARBA00022679"/>
    </source>
</evidence>
<dbReference type="EMBL" id="CP034345">
    <property type="protein sequence ID" value="QGX94821.1"/>
    <property type="molecule type" value="Genomic_DNA"/>
</dbReference>
<dbReference type="PANTHER" id="PTHR20961">
    <property type="entry name" value="GLYCOSYLTRANSFERASE"/>
    <property type="match status" value="1"/>
</dbReference>
<keyword evidence="2 5" id="KW-0808">Transferase</keyword>
<protein>
    <submittedName>
        <fullName evidence="5">Glycosyltransferase family 61 protein</fullName>
    </submittedName>
</protein>
<evidence type="ECO:0000256" key="3">
    <source>
        <dbReference type="ARBA" id="ARBA00023180"/>
    </source>
</evidence>
<evidence type="ECO:0000256" key="1">
    <source>
        <dbReference type="ARBA" id="ARBA00022676"/>
    </source>
</evidence>
<feature type="domain" description="Glycosyltransferase 61 catalytic" evidence="4">
    <location>
        <begin position="247"/>
        <end position="381"/>
    </location>
</feature>
<dbReference type="Proteomes" id="UP000428325">
    <property type="component" value="Chromosome"/>
</dbReference>
<evidence type="ECO:0000313" key="5">
    <source>
        <dbReference type="EMBL" id="QGX94821.1"/>
    </source>
</evidence>
<keyword evidence="6" id="KW-1185">Reference proteome</keyword>
<dbReference type="KEGG" id="hra:EI982_08460"/>
<keyword evidence="1" id="KW-0328">Glycosyltransferase</keyword>
<dbReference type="GO" id="GO:0016757">
    <property type="term" value="F:glycosyltransferase activity"/>
    <property type="evidence" value="ECO:0007669"/>
    <property type="project" value="UniProtKB-KW"/>
</dbReference>
<dbReference type="InterPro" id="IPR007657">
    <property type="entry name" value="Glycosyltransferase_61"/>
</dbReference>
<gene>
    <name evidence="5" type="ORF">EI982_08460</name>
</gene>
<reference evidence="5 6" key="1">
    <citation type="submission" date="2018-12" db="EMBL/GenBank/DDBJ databases">
        <title>Complete genome sequence of Haloplanus rallus MBLA0036.</title>
        <authorList>
            <person name="Nam Y.-d."/>
            <person name="Kang J."/>
            <person name="Chung W.-H."/>
            <person name="Park Y.S."/>
        </authorList>
    </citation>
    <scope>NUCLEOTIDE SEQUENCE [LARGE SCALE GENOMIC DNA]</scope>
    <source>
        <strain evidence="5 6">MBLA0036</strain>
    </source>
</reference>
<dbReference type="AlphaFoldDB" id="A0A6B9F9A7"/>
<dbReference type="Pfam" id="PF04577">
    <property type="entry name" value="Glyco_transf_61"/>
    <property type="match status" value="1"/>
</dbReference>
<dbReference type="InterPro" id="IPR049625">
    <property type="entry name" value="Glyco_transf_61_cat"/>
</dbReference>
<name>A0A6B9F9A7_9EURY</name>
<accession>A0A6B9F9A7</accession>
<evidence type="ECO:0000313" key="6">
    <source>
        <dbReference type="Proteomes" id="UP000428325"/>
    </source>
</evidence>